<keyword evidence="2" id="KW-1185">Reference proteome</keyword>
<dbReference type="Proteomes" id="UP000663879">
    <property type="component" value="Unassembled WGS sequence"/>
</dbReference>
<comment type="caution">
    <text evidence="1">The sequence shown here is derived from an EMBL/GenBank/DDBJ whole genome shotgun (WGS) entry which is preliminary data.</text>
</comment>
<protein>
    <submittedName>
        <fullName evidence="1">Uncharacterized protein</fullName>
    </submittedName>
</protein>
<proteinExistence type="predicted"/>
<gene>
    <name evidence="1" type="ORF">OXX778_LOCUS14807</name>
</gene>
<organism evidence="1 2">
    <name type="scientific">Brachionus calyciflorus</name>
    <dbReference type="NCBI Taxonomy" id="104777"/>
    <lineage>
        <taxon>Eukaryota</taxon>
        <taxon>Metazoa</taxon>
        <taxon>Spiralia</taxon>
        <taxon>Gnathifera</taxon>
        <taxon>Rotifera</taxon>
        <taxon>Eurotatoria</taxon>
        <taxon>Monogononta</taxon>
        <taxon>Pseudotrocha</taxon>
        <taxon>Ploima</taxon>
        <taxon>Brachionidae</taxon>
        <taxon>Brachionus</taxon>
    </lineage>
</organism>
<evidence type="ECO:0000313" key="1">
    <source>
        <dbReference type="EMBL" id="CAF0968752.1"/>
    </source>
</evidence>
<dbReference type="AlphaFoldDB" id="A0A814EFD2"/>
<dbReference type="EMBL" id="CAJNOC010003121">
    <property type="protein sequence ID" value="CAF0968752.1"/>
    <property type="molecule type" value="Genomic_DNA"/>
</dbReference>
<reference evidence="1" key="1">
    <citation type="submission" date="2021-02" db="EMBL/GenBank/DDBJ databases">
        <authorList>
            <person name="Nowell W R."/>
        </authorList>
    </citation>
    <scope>NUCLEOTIDE SEQUENCE</scope>
    <source>
        <strain evidence="1">Ploen Becks lab</strain>
    </source>
</reference>
<accession>A0A814EFD2</accession>
<evidence type="ECO:0000313" key="2">
    <source>
        <dbReference type="Proteomes" id="UP000663879"/>
    </source>
</evidence>
<sequence length="467" mass="54860">MQEPGIPNLTLDVAFEKLCELIVNKRCLNRHKTPDYSGFNGHSIGGFKRNSKGSYYELIVKSVSDDSKFDMDSKNISKILFSLFIMCSEHKLSGMSYWLLSDICNFNPVIAECDPYKEDDLSELKNILKKLIEVYDQTEDPFVVKDTQVVSNNDSNIENENNLQSTNYPDNTRDLVDRHFLEQSINKLMSDLDSRINALNLPVNDPELYLTSERIEQFGSKIKYLFNKKLRYENDVKVLRFHLENNTAPKQLFYQNYPIPFLKHNEKFVSDYNKIIRNTQVATMNLIIEHIEYDINVLENDLKYYKRNLVGCVKDVDVFVQNIHDRESEFLKDEFLKSDAKCKRIFIKPFEPEKKKFGVNNNRLNSSYNQNKPKNFNHMNVEKTSSKFDTNDEYSEQEFSDFNLDGILFNTVKKTRFQIINYNPINITINSIEKSKTFNSTYKDIEINLKLELICYNVESVRIQKKK</sequence>
<name>A0A814EFD2_9BILA</name>